<dbReference type="AlphaFoldDB" id="A0A2W5DUR3"/>
<comment type="caution">
    <text evidence="3">The sequence shown here is derived from an EMBL/GenBank/DDBJ whole genome shotgun (WGS) entry which is preliminary data.</text>
</comment>
<dbReference type="Proteomes" id="UP000249633">
    <property type="component" value="Unassembled WGS sequence"/>
</dbReference>
<keyword evidence="2" id="KW-1133">Transmembrane helix</keyword>
<protein>
    <submittedName>
        <fullName evidence="3">Uncharacterized protein</fullName>
    </submittedName>
</protein>
<feature type="region of interest" description="Disordered" evidence="1">
    <location>
        <begin position="55"/>
        <end position="87"/>
    </location>
</feature>
<sequence>MRPVHSATRGALALSIVGLHLAGLTLLWLQRERPAPTPPRRAGLVIRLLPLAPRPSLRPAAPAHGERLRAPTAAEPQPRGVSTPLPPALVQAPMMATAPASAPQATMDQRAASAPLDLRLPRDYARSAAYATNPALNDVRANLPRSSFEGRIANELGGDGRWVEEVMDDNRRRLRRGNLCVNVERSRLVQNNPFNQSVAPQMAEFSPPYRCERR</sequence>
<reference evidence="3 4" key="1">
    <citation type="submission" date="2017-08" db="EMBL/GenBank/DDBJ databases">
        <title>Infants hospitalized years apart are colonized by the same room-sourced microbial strains.</title>
        <authorList>
            <person name="Brooks B."/>
            <person name="Olm M.R."/>
            <person name="Firek B.A."/>
            <person name="Baker R."/>
            <person name="Thomas B.C."/>
            <person name="Morowitz M.J."/>
            <person name="Banfield J.F."/>
        </authorList>
    </citation>
    <scope>NUCLEOTIDE SEQUENCE [LARGE SCALE GENOMIC DNA]</scope>
    <source>
        <strain evidence="3">S2_012_000_R2_81</strain>
    </source>
</reference>
<proteinExistence type="predicted"/>
<feature type="transmembrane region" description="Helical" evidence="2">
    <location>
        <begin position="12"/>
        <end position="29"/>
    </location>
</feature>
<organism evidence="3 4">
    <name type="scientific">Roseateles depolymerans</name>
    <dbReference type="NCBI Taxonomy" id="76731"/>
    <lineage>
        <taxon>Bacteria</taxon>
        <taxon>Pseudomonadati</taxon>
        <taxon>Pseudomonadota</taxon>
        <taxon>Betaproteobacteria</taxon>
        <taxon>Burkholderiales</taxon>
        <taxon>Sphaerotilaceae</taxon>
        <taxon>Roseateles</taxon>
    </lineage>
</organism>
<gene>
    <name evidence="3" type="ORF">DI603_05480</name>
</gene>
<name>A0A2W5DUR3_9BURK</name>
<dbReference type="EMBL" id="QFOD01000004">
    <property type="protein sequence ID" value="PZP34408.1"/>
    <property type="molecule type" value="Genomic_DNA"/>
</dbReference>
<evidence type="ECO:0000313" key="3">
    <source>
        <dbReference type="EMBL" id="PZP34408.1"/>
    </source>
</evidence>
<keyword evidence="2" id="KW-0812">Transmembrane</keyword>
<accession>A0A2W5DUR3</accession>
<keyword evidence="2" id="KW-0472">Membrane</keyword>
<evidence type="ECO:0000256" key="2">
    <source>
        <dbReference type="SAM" id="Phobius"/>
    </source>
</evidence>
<evidence type="ECO:0000256" key="1">
    <source>
        <dbReference type="SAM" id="MobiDB-lite"/>
    </source>
</evidence>
<evidence type="ECO:0000313" key="4">
    <source>
        <dbReference type="Proteomes" id="UP000249633"/>
    </source>
</evidence>